<accession>A0A4C1WTH8</accession>
<sequence>MCLCSLWEPQRTFSPLTRASRKTEHLLSFAVSGPAQLAQVGFPSRDLSQLCAACSPPHLTQRMGRWQLWEECPSWHRRYWARGSAPCLNHDTWHIQNFLHGV</sequence>
<name>A0A4C1WTH8_EUMVA</name>
<proteinExistence type="predicted"/>
<reference evidence="1 2" key="1">
    <citation type="journal article" date="2019" name="Commun. Biol.">
        <title>The bagworm genome reveals a unique fibroin gene that provides high tensile strength.</title>
        <authorList>
            <person name="Kono N."/>
            <person name="Nakamura H."/>
            <person name="Ohtoshi R."/>
            <person name="Tomita M."/>
            <person name="Numata K."/>
            <person name="Arakawa K."/>
        </authorList>
    </citation>
    <scope>NUCLEOTIDE SEQUENCE [LARGE SCALE GENOMIC DNA]</scope>
</reference>
<protein>
    <submittedName>
        <fullName evidence="1">Uncharacterized protein</fullName>
    </submittedName>
</protein>
<organism evidence="1 2">
    <name type="scientific">Eumeta variegata</name>
    <name type="common">Bagworm moth</name>
    <name type="synonym">Eumeta japonica</name>
    <dbReference type="NCBI Taxonomy" id="151549"/>
    <lineage>
        <taxon>Eukaryota</taxon>
        <taxon>Metazoa</taxon>
        <taxon>Ecdysozoa</taxon>
        <taxon>Arthropoda</taxon>
        <taxon>Hexapoda</taxon>
        <taxon>Insecta</taxon>
        <taxon>Pterygota</taxon>
        <taxon>Neoptera</taxon>
        <taxon>Endopterygota</taxon>
        <taxon>Lepidoptera</taxon>
        <taxon>Glossata</taxon>
        <taxon>Ditrysia</taxon>
        <taxon>Tineoidea</taxon>
        <taxon>Psychidae</taxon>
        <taxon>Oiketicinae</taxon>
        <taxon>Eumeta</taxon>
    </lineage>
</organism>
<gene>
    <name evidence="1" type="ORF">EVAR_96570_1</name>
</gene>
<comment type="caution">
    <text evidence="1">The sequence shown here is derived from an EMBL/GenBank/DDBJ whole genome shotgun (WGS) entry which is preliminary data.</text>
</comment>
<evidence type="ECO:0000313" key="1">
    <source>
        <dbReference type="EMBL" id="GBP53892.1"/>
    </source>
</evidence>
<keyword evidence="2" id="KW-1185">Reference proteome</keyword>
<dbReference type="AlphaFoldDB" id="A0A4C1WTH8"/>
<evidence type="ECO:0000313" key="2">
    <source>
        <dbReference type="Proteomes" id="UP000299102"/>
    </source>
</evidence>
<dbReference type="Proteomes" id="UP000299102">
    <property type="component" value="Unassembled WGS sequence"/>
</dbReference>
<dbReference type="EMBL" id="BGZK01000636">
    <property type="protein sequence ID" value="GBP53892.1"/>
    <property type="molecule type" value="Genomic_DNA"/>
</dbReference>